<dbReference type="InterPro" id="IPR051910">
    <property type="entry name" value="ComF/GntX_DNA_util-trans"/>
</dbReference>
<dbReference type="InterPro" id="IPR029057">
    <property type="entry name" value="PRTase-like"/>
</dbReference>
<gene>
    <name evidence="2" type="ORF">WS74_0129</name>
</gene>
<reference evidence="3" key="2">
    <citation type="submission" date="2014-08" db="EMBL/GenBank/DDBJ databases">
        <title>Complete genome of Weissella ceti strain WS74 isolated from diseased rainbow trout in Brazil.</title>
        <authorList>
            <person name="Figueiredo H.C.P."/>
            <person name="Leal C.A.G."/>
            <person name="Pereira F.L."/>
            <person name="Soares S.C."/>
            <person name="Dorella F.A."/>
            <person name="Carvalho A.F."/>
            <person name="Azevedo V.A.C."/>
        </authorList>
    </citation>
    <scope>NUCLEOTIDE SEQUENCE [LARGE SCALE GENOMIC DNA]</scope>
    <source>
        <strain evidence="3">WS74</strain>
    </source>
</reference>
<proteinExistence type="inferred from homology"/>
<dbReference type="CDD" id="cd06223">
    <property type="entry name" value="PRTases_typeI"/>
    <property type="match status" value="1"/>
</dbReference>
<evidence type="ECO:0000313" key="3">
    <source>
        <dbReference type="Proteomes" id="UP000029079"/>
    </source>
</evidence>
<dbReference type="AlphaFoldDB" id="A0A075TU71"/>
<comment type="similarity">
    <text evidence="1">Belongs to the ComF/GntX family.</text>
</comment>
<dbReference type="InterPro" id="IPR000836">
    <property type="entry name" value="PRTase_dom"/>
</dbReference>
<dbReference type="PANTHER" id="PTHR47505:SF1">
    <property type="entry name" value="DNA UTILIZATION PROTEIN YHGH"/>
    <property type="match status" value="1"/>
</dbReference>
<keyword evidence="3" id="KW-1185">Reference proteome</keyword>
<dbReference type="PANTHER" id="PTHR47505">
    <property type="entry name" value="DNA UTILIZATION PROTEIN YHGH"/>
    <property type="match status" value="1"/>
</dbReference>
<dbReference type="KEGG" id="wci:WS105_0129"/>
<dbReference type="Gene3D" id="3.40.50.2020">
    <property type="match status" value="1"/>
</dbReference>
<evidence type="ECO:0000313" key="2">
    <source>
        <dbReference type="EMBL" id="AIM62381.1"/>
    </source>
</evidence>
<dbReference type="Proteomes" id="UP000029079">
    <property type="component" value="Chromosome"/>
</dbReference>
<dbReference type="PATRIC" id="fig|759620.7.peg.127"/>
<dbReference type="STRING" id="759620.WS105_0129"/>
<dbReference type="EMBL" id="CP009223">
    <property type="protein sequence ID" value="AIM62381.1"/>
    <property type="molecule type" value="Genomic_DNA"/>
</dbReference>
<dbReference type="KEGG" id="wct:WS74_0129"/>
<name>A0A075TU71_9LACO</name>
<sequence length="202" mass="23372">MCTFKQTIVRVCVLCRQAFQPVKANRCYWCGNAVNKDKCRQCKARGKTERHVALYAYNDAMRAYIDLFKFSGGYHLREVFSKELQREIRKLGHRIIVPIPSSRETLDQRGFNQVEALLDGLVIHSMLKCIAYEKTSQRTLSRIDRLQSTQPFMMNFDMKLPDKSEKICLVDDIYTTGQTISHATSCLRRYGFVDIVSVSLAR</sequence>
<organism evidence="2 3">
    <name type="scientific">Weissella ceti</name>
    <dbReference type="NCBI Taxonomy" id="759620"/>
    <lineage>
        <taxon>Bacteria</taxon>
        <taxon>Bacillati</taxon>
        <taxon>Bacillota</taxon>
        <taxon>Bacilli</taxon>
        <taxon>Lactobacillales</taxon>
        <taxon>Lactobacillaceae</taxon>
        <taxon>Weissella</taxon>
    </lineage>
</organism>
<reference evidence="2 3" key="1">
    <citation type="journal article" date="2014" name="Genome Announc.">
        <title>Complete Genome Sequences of Fish Pathogenic Weissella ceti Strains WS74 and WS105.</title>
        <authorList>
            <person name="Figueiredo H.C."/>
            <person name="Leal C.A."/>
            <person name="Dorella F.A."/>
            <person name="Carvalho A.F."/>
            <person name="Soares S.C."/>
            <person name="Pereira F.L."/>
            <person name="Azevedo V.A."/>
        </authorList>
    </citation>
    <scope>NUCLEOTIDE SEQUENCE [LARGE SCALE GENOMIC DNA]</scope>
    <source>
        <strain evidence="2 3">WS74</strain>
    </source>
</reference>
<accession>A0A075TU71</accession>
<dbReference type="SUPFAM" id="SSF53271">
    <property type="entry name" value="PRTase-like"/>
    <property type="match status" value="1"/>
</dbReference>
<evidence type="ECO:0000256" key="1">
    <source>
        <dbReference type="ARBA" id="ARBA00008007"/>
    </source>
</evidence>
<dbReference type="KEGG" id="wce:WS08_0130"/>
<protein>
    <submittedName>
        <fullName evidence="2">Late competence protein</fullName>
    </submittedName>
</protein>